<organism evidence="1">
    <name type="scientific">Manihot esculenta</name>
    <name type="common">Cassava</name>
    <name type="synonym">Jatropha manihot</name>
    <dbReference type="NCBI Taxonomy" id="3983"/>
    <lineage>
        <taxon>Eukaryota</taxon>
        <taxon>Viridiplantae</taxon>
        <taxon>Streptophyta</taxon>
        <taxon>Embryophyta</taxon>
        <taxon>Tracheophyta</taxon>
        <taxon>Spermatophyta</taxon>
        <taxon>Magnoliopsida</taxon>
        <taxon>eudicotyledons</taxon>
        <taxon>Gunneridae</taxon>
        <taxon>Pentapetalae</taxon>
        <taxon>rosids</taxon>
        <taxon>fabids</taxon>
        <taxon>Malpighiales</taxon>
        <taxon>Euphorbiaceae</taxon>
        <taxon>Crotonoideae</taxon>
        <taxon>Manihoteae</taxon>
        <taxon>Manihot</taxon>
    </lineage>
</organism>
<dbReference type="AlphaFoldDB" id="A0A2C9VR75"/>
<sequence>MVINVNVRFYYGGSFFRDPHLQHINGESEAECGLPNSSVEAHDASNLVDSTNEELIPNVNVFANDERVVAEDCESESVDEELVVARKKSMKTIGNYIQQDDSNPDFSNIEYDNFMSDDMYEEYDNLQTDLEQQEGENLMEVRDANEAIGSNTEYFDSSNEGSLEEDVNEDGEFNEAVTKYAVNKSVEVHFIRNEPTKVRAVCKKDYP</sequence>
<reference evidence="1" key="1">
    <citation type="submission" date="2016-02" db="EMBL/GenBank/DDBJ databases">
        <title>WGS assembly of Manihot esculenta.</title>
        <authorList>
            <person name="Bredeson J.V."/>
            <person name="Prochnik S.E."/>
            <person name="Lyons J.B."/>
            <person name="Schmutz J."/>
            <person name="Grimwood J."/>
            <person name="Vrebalov J."/>
            <person name="Bart R.S."/>
            <person name="Amuge T."/>
            <person name="Ferguson M.E."/>
            <person name="Green R."/>
            <person name="Putnam N."/>
            <person name="Stites J."/>
            <person name="Rounsley S."/>
            <person name="Rokhsar D.S."/>
        </authorList>
    </citation>
    <scope>NUCLEOTIDE SEQUENCE [LARGE SCALE GENOMIC DNA]</scope>
    <source>
        <tissue evidence="1">Leaf</tissue>
    </source>
</reference>
<evidence type="ECO:0008006" key="2">
    <source>
        <dbReference type="Google" id="ProtNLM"/>
    </source>
</evidence>
<gene>
    <name evidence="1" type="ORF">MANES_06G152700</name>
</gene>
<proteinExistence type="predicted"/>
<dbReference type="EMBL" id="CM004392">
    <property type="protein sequence ID" value="OAY48360.1"/>
    <property type="molecule type" value="Genomic_DNA"/>
</dbReference>
<evidence type="ECO:0000313" key="1">
    <source>
        <dbReference type="EMBL" id="OAY48360.1"/>
    </source>
</evidence>
<name>A0A2C9VR75_MANES</name>
<accession>A0A2C9VR75</accession>
<protein>
    <recommendedName>
        <fullName evidence="2">Transposase MuDR plant domain-containing protein</fullName>
    </recommendedName>
</protein>